<feature type="compositionally biased region" description="Polar residues" evidence="1">
    <location>
        <begin position="1"/>
        <end position="10"/>
    </location>
</feature>
<feature type="region of interest" description="Disordered" evidence="1">
    <location>
        <begin position="1"/>
        <end position="35"/>
    </location>
</feature>
<organism evidence="2 3">
    <name type="scientific">Sorghum bicolor</name>
    <name type="common">Sorghum</name>
    <name type="synonym">Sorghum vulgare</name>
    <dbReference type="NCBI Taxonomy" id="4558"/>
    <lineage>
        <taxon>Eukaryota</taxon>
        <taxon>Viridiplantae</taxon>
        <taxon>Streptophyta</taxon>
        <taxon>Embryophyta</taxon>
        <taxon>Tracheophyta</taxon>
        <taxon>Spermatophyta</taxon>
        <taxon>Magnoliopsida</taxon>
        <taxon>Liliopsida</taxon>
        <taxon>Poales</taxon>
        <taxon>Poaceae</taxon>
        <taxon>PACMAD clade</taxon>
        <taxon>Panicoideae</taxon>
        <taxon>Andropogonodae</taxon>
        <taxon>Andropogoneae</taxon>
        <taxon>Sorghinae</taxon>
        <taxon>Sorghum</taxon>
    </lineage>
</organism>
<dbReference type="InParanoid" id="A0A1W0VXC6"/>
<dbReference type="EMBL" id="CM000762">
    <property type="protein sequence ID" value="OQU86761.1"/>
    <property type="molecule type" value="Genomic_DNA"/>
</dbReference>
<name>A0A1W0VXC6_SORBI</name>
<dbReference type="AlphaFoldDB" id="A0A1W0VXC6"/>
<sequence length="35" mass="3997">MNCLPSQKTNRCPLEKWGEKSTGEREQANCRSKVS</sequence>
<evidence type="ECO:0000256" key="1">
    <source>
        <dbReference type="SAM" id="MobiDB-lite"/>
    </source>
</evidence>
<keyword evidence="3" id="KW-1185">Reference proteome</keyword>
<proteinExistence type="predicted"/>
<evidence type="ECO:0000313" key="3">
    <source>
        <dbReference type="Proteomes" id="UP000000768"/>
    </source>
</evidence>
<gene>
    <name evidence="2" type="ORF">SORBI_3003G141050</name>
</gene>
<accession>A0A1W0VXC6</accession>
<dbReference type="Gramene" id="OQU86761">
    <property type="protein sequence ID" value="OQU86761"/>
    <property type="gene ID" value="SORBI_3003G141050"/>
</dbReference>
<protein>
    <submittedName>
        <fullName evidence="2">Uncharacterized protein</fullName>
    </submittedName>
</protein>
<reference evidence="2 3" key="1">
    <citation type="journal article" date="2009" name="Nature">
        <title>The Sorghum bicolor genome and the diversification of grasses.</title>
        <authorList>
            <person name="Paterson A.H."/>
            <person name="Bowers J.E."/>
            <person name="Bruggmann R."/>
            <person name="Dubchak I."/>
            <person name="Grimwood J."/>
            <person name="Gundlach H."/>
            <person name="Haberer G."/>
            <person name="Hellsten U."/>
            <person name="Mitros T."/>
            <person name="Poliakov A."/>
            <person name="Schmutz J."/>
            <person name="Spannagl M."/>
            <person name="Tang H."/>
            <person name="Wang X."/>
            <person name="Wicker T."/>
            <person name="Bharti A.K."/>
            <person name="Chapman J."/>
            <person name="Feltus F.A."/>
            <person name="Gowik U."/>
            <person name="Grigoriev I.V."/>
            <person name="Lyons E."/>
            <person name="Maher C.A."/>
            <person name="Martis M."/>
            <person name="Narechania A."/>
            <person name="Otillar R.P."/>
            <person name="Penning B.W."/>
            <person name="Salamov A.A."/>
            <person name="Wang Y."/>
            <person name="Zhang L."/>
            <person name="Carpita N.C."/>
            <person name="Freeling M."/>
            <person name="Gingle A.R."/>
            <person name="Hash C.T."/>
            <person name="Keller B."/>
            <person name="Klein P."/>
            <person name="Kresovich S."/>
            <person name="McCann M.C."/>
            <person name="Ming R."/>
            <person name="Peterson D.G."/>
            <person name="Mehboob-ur-Rahman"/>
            <person name="Ware D."/>
            <person name="Westhoff P."/>
            <person name="Mayer K.F."/>
            <person name="Messing J."/>
            <person name="Rokhsar D.S."/>
        </authorList>
    </citation>
    <scope>NUCLEOTIDE SEQUENCE [LARGE SCALE GENOMIC DNA]</scope>
    <source>
        <strain evidence="3">cv. BTx623</strain>
    </source>
</reference>
<feature type="compositionally biased region" description="Basic and acidic residues" evidence="1">
    <location>
        <begin position="13"/>
        <end position="28"/>
    </location>
</feature>
<dbReference type="Proteomes" id="UP000000768">
    <property type="component" value="Chromosome 3"/>
</dbReference>
<reference evidence="3" key="2">
    <citation type="journal article" date="2018" name="Plant J.">
        <title>The Sorghum bicolor reference genome: improved assembly, gene annotations, a transcriptome atlas, and signatures of genome organization.</title>
        <authorList>
            <person name="McCormick R.F."/>
            <person name="Truong S.K."/>
            <person name="Sreedasyam A."/>
            <person name="Jenkins J."/>
            <person name="Shu S."/>
            <person name="Sims D."/>
            <person name="Kennedy M."/>
            <person name="Amirebrahimi M."/>
            <person name="Weers B.D."/>
            <person name="McKinley B."/>
            <person name="Mattison A."/>
            <person name="Morishige D.T."/>
            <person name="Grimwood J."/>
            <person name="Schmutz J."/>
            <person name="Mullet J.E."/>
        </authorList>
    </citation>
    <scope>NUCLEOTIDE SEQUENCE [LARGE SCALE GENOMIC DNA]</scope>
    <source>
        <strain evidence="3">cv. BTx623</strain>
    </source>
</reference>
<evidence type="ECO:0000313" key="2">
    <source>
        <dbReference type="EMBL" id="OQU86761.1"/>
    </source>
</evidence>